<evidence type="ECO:0000313" key="2">
    <source>
        <dbReference type="Proteomes" id="UP000824890"/>
    </source>
</evidence>
<keyword evidence="2" id="KW-1185">Reference proteome</keyword>
<feature type="non-terminal residue" evidence="1">
    <location>
        <position position="120"/>
    </location>
</feature>
<evidence type="ECO:0000313" key="1">
    <source>
        <dbReference type="EMBL" id="KAH0942638.1"/>
    </source>
</evidence>
<evidence type="ECO:0008006" key="3">
    <source>
        <dbReference type="Google" id="ProtNLM"/>
    </source>
</evidence>
<protein>
    <recommendedName>
        <fullName evidence="3">Pentatricopeptide repeat-containing protein</fullName>
    </recommendedName>
</protein>
<dbReference type="PANTHER" id="PTHR46870">
    <property type="entry name" value="PROTEIN THYLAKOID ASSEMBLY 8-LIKE, CHLOROPLASTIC"/>
    <property type="match status" value="1"/>
</dbReference>
<dbReference type="Proteomes" id="UP000824890">
    <property type="component" value="Unassembled WGS sequence"/>
</dbReference>
<organism evidence="1 2">
    <name type="scientific">Brassica napus</name>
    <name type="common">Rape</name>
    <dbReference type="NCBI Taxonomy" id="3708"/>
    <lineage>
        <taxon>Eukaryota</taxon>
        <taxon>Viridiplantae</taxon>
        <taxon>Streptophyta</taxon>
        <taxon>Embryophyta</taxon>
        <taxon>Tracheophyta</taxon>
        <taxon>Spermatophyta</taxon>
        <taxon>Magnoliopsida</taxon>
        <taxon>eudicotyledons</taxon>
        <taxon>Gunneridae</taxon>
        <taxon>Pentapetalae</taxon>
        <taxon>rosids</taxon>
        <taxon>malvids</taxon>
        <taxon>Brassicales</taxon>
        <taxon>Brassicaceae</taxon>
        <taxon>Brassiceae</taxon>
        <taxon>Brassica</taxon>
    </lineage>
</organism>
<proteinExistence type="predicted"/>
<dbReference type="PANTHER" id="PTHR46870:SF2">
    <property type="entry name" value="PROTEIN THYLAKOID ASSEMBLY 8-LIKE, CHLOROPLASTIC"/>
    <property type="match status" value="1"/>
</dbReference>
<accession>A0ABQ8EPH1</accession>
<comment type="caution">
    <text evidence="1">The sequence shown here is derived from an EMBL/GenBank/DDBJ whole genome shotgun (WGS) entry which is preliminary data.</text>
</comment>
<dbReference type="InterPro" id="IPR044795">
    <property type="entry name" value="THA8L-like"/>
</dbReference>
<sequence length="120" mass="14192">MYKNLIVSLAKSKRMDEEMGLWKTKNRYGSPADAMKVYEYMLKSPDLPKELSFRVMLKELLVHPFLRNKVKNIFRSCSLRNILMIPEKHAYDPPKRYLVDIEISQNLDLHIETITGKVYD</sequence>
<reference evidence="1 2" key="1">
    <citation type="submission" date="2021-05" db="EMBL/GenBank/DDBJ databases">
        <title>Genome Assembly of Synthetic Allotetraploid Brassica napus Reveals Homoeologous Exchanges between Subgenomes.</title>
        <authorList>
            <person name="Davis J.T."/>
        </authorList>
    </citation>
    <scope>NUCLEOTIDE SEQUENCE [LARGE SCALE GENOMIC DNA]</scope>
    <source>
        <strain evidence="2">cv. Da-Ae</strain>
        <tissue evidence="1">Seedling</tissue>
    </source>
</reference>
<name>A0ABQ8EPH1_BRANA</name>
<gene>
    <name evidence="1" type="ORF">HID58_002275</name>
</gene>
<dbReference type="EMBL" id="JAGKQM010000001">
    <property type="protein sequence ID" value="KAH0942638.1"/>
    <property type="molecule type" value="Genomic_DNA"/>
</dbReference>